<keyword evidence="1" id="KW-0472">Membrane</keyword>
<dbReference type="EMBL" id="CP036425">
    <property type="protein sequence ID" value="QDU33191.1"/>
    <property type="molecule type" value="Genomic_DNA"/>
</dbReference>
<keyword evidence="3" id="KW-1185">Reference proteome</keyword>
<sequence>MDHSDHQAYKDKGVSTIPARVIATSFSLVAFALCLIAGTYAGNDYATVLSRSIMVMMLTWIVGRIIGTVMQATVEDYINRYKVAKPVPVVELLSDDSADSEYAKMGEEVTVDVDEENQRLSNDDIDIEELLNAA</sequence>
<accession>A0A517YSK5</accession>
<organism evidence="2 3">
    <name type="scientific">Poriferisphaera corsica</name>
    <dbReference type="NCBI Taxonomy" id="2528020"/>
    <lineage>
        <taxon>Bacteria</taxon>
        <taxon>Pseudomonadati</taxon>
        <taxon>Planctomycetota</taxon>
        <taxon>Phycisphaerae</taxon>
        <taxon>Phycisphaerales</taxon>
        <taxon>Phycisphaeraceae</taxon>
        <taxon>Poriferisphaera</taxon>
    </lineage>
</organism>
<name>A0A517YSK5_9BACT</name>
<evidence type="ECO:0000313" key="2">
    <source>
        <dbReference type="EMBL" id="QDU33191.1"/>
    </source>
</evidence>
<keyword evidence="1" id="KW-1133">Transmembrane helix</keyword>
<evidence type="ECO:0000313" key="3">
    <source>
        <dbReference type="Proteomes" id="UP000317369"/>
    </source>
</evidence>
<proteinExistence type="predicted"/>
<dbReference type="Proteomes" id="UP000317369">
    <property type="component" value="Chromosome"/>
</dbReference>
<keyword evidence="1" id="KW-0812">Transmembrane</keyword>
<feature type="transmembrane region" description="Helical" evidence="1">
    <location>
        <begin position="21"/>
        <end position="41"/>
    </location>
</feature>
<evidence type="ECO:0000256" key="1">
    <source>
        <dbReference type="SAM" id="Phobius"/>
    </source>
</evidence>
<dbReference type="KEGG" id="pcor:KS4_12360"/>
<gene>
    <name evidence="2" type="ORF">KS4_12360</name>
</gene>
<protein>
    <submittedName>
        <fullName evidence="2">Uncharacterized protein</fullName>
    </submittedName>
</protein>
<dbReference type="AlphaFoldDB" id="A0A517YSK5"/>
<reference evidence="2 3" key="1">
    <citation type="submission" date="2019-02" db="EMBL/GenBank/DDBJ databases">
        <title>Deep-cultivation of Planctomycetes and their phenomic and genomic characterization uncovers novel biology.</title>
        <authorList>
            <person name="Wiegand S."/>
            <person name="Jogler M."/>
            <person name="Boedeker C."/>
            <person name="Pinto D."/>
            <person name="Vollmers J."/>
            <person name="Rivas-Marin E."/>
            <person name="Kohn T."/>
            <person name="Peeters S.H."/>
            <person name="Heuer A."/>
            <person name="Rast P."/>
            <person name="Oberbeckmann S."/>
            <person name="Bunk B."/>
            <person name="Jeske O."/>
            <person name="Meyerdierks A."/>
            <person name="Storesund J.E."/>
            <person name="Kallscheuer N."/>
            <person name="Luecker S."/>
            <person name="Lage O.M."/>
            <person name="Pohl T."/>
            <person name="Merkel B.J."/>
            <person name="Hornburger P."/>
            <person name="Mueller R.-W."/>
            <person name="Bruemmer F."/>
            <person name="Labrenz M."/>
            <person name="Spormann A.M."/>
            <person name="Op den Camp H."/>
            <person name="Overmann J."/>
            <person name="Amann R."/>
            <person name="Jetten M.S.M."/>
            <person name="Mascher T."/>
            <person name="Medema M.H."/>
            <person name="Devos D.P."/>
            <person name="Kaster A.-K."/>
            <person name="Ovreas L."/>
            <person name="Rohde M."/>
            <person name="Galperin M.Y."/>
            <person name="Jogler C."/>
        </authorList>
    </citation>
    <scope>NUCLEOTIDE SEQUENCE [LARGE SCALE GENOMIC DNA]</scope>
    <source>
        <strain evidence="2 3">KS4</strain>
    </source>
</reference>
<feature type="transmembrane region" description="Helical" evidence="1">
    <location>
        <begin position="53"/>
        <end position="74"/>
    </location>
</feature>